<proteinExistence type="inferred from homology"/>
<dbReference type="PANTHER" id="PTHR13710">
    <property type="entry name" value="DNA HELICASE RECQ FAMILY MEMBER"/>
    <property type="match status" value="1"/>
</dbReference>
<dbReference type="GO" id="GO:0005634">
    <property type="term" value="C:nucleus"/>
    <property type="evidence" value="ECO:0007669"/>
    <property type="project" value="TreeGrafter"/>
</dbReference>
<keyword evidence="3" id="KW-0378">Hydrolase</keyword>
<dbReference type="Gene3D" id="3.40.50.300">
    <property type="entry name" value="P-loop containing nucleotide triphosphate hydrolases"/>
    <property type="match status" value="1"/>
</dbReference>
<dbReference type="GO" id="GO:0009378">
    <property type="term" value="F:four-way junction helicase activity"/>
    <property type="evidence" value="ECO:0007669"/>
    <property type="project" value="TreeGrafter"/>
</dbReference>
<comment type="similarity">
    <text evidence="1">Belongs to the helicase family. RecQ subfamily.</text>
</comment>
<keyword evidence="4" id="KW-1185">Reference proteome</keyword>
<name>A0A6A4IHG9_9AGAR</name>
<evidence type="ECO:0000256" key="1">
    <source>
        <dbReference type="ARBA" id="ARBA00005446"/>
    </source>
</evidence>
<dbReference type="GO" id="GO:0016787">
    <property type="term" value="F:hydrolase activity"/>
    <property type="evidence" value="ECO:0007669"/>
    <property type="project" value="UniProtKB-KW"/>
</dbReference>
<dbReference type="GO" id="GO:0043138">
    <property type="term" value="F:3'-5' DNA helicase activity"/>
    <property type="evidence" value="ECO:0007669"/>
    <property type="project" value="TreeGrafter"/>
</dbReference>
<evidence type="ECO:0000259" key="2">
    <source>
        <dbReference type="PROSITE" id="PS51192"/>
    </source>
</evidence>
<dbReference type="Proteomes" id="UP000799118">
    <property type="component" value="Unassembled WGS sequence"/>
</dbReference>
<dbReference type="AlphaFoldDB" id="A0A6A4IHG9"/>
<dbReference type="GO" id="GO:0000724">
    <property type="term" value="P:double-strand break repair via homologous recombination"/>
    <property type="evidence" value="ECO:0007669"/>
    <property type="project" value="TreeGrafter"/>
</dbReference>
<organism evidence="3 4">
    <name type="scientific">Gymnopus androsaceus JB14</name>
    <dbReference type="NCBI Taxonomy" id="1447944"/>
    <lineage>
        <taxon>Eukaryota</taxon>
        <taxon>Fungi</taxon>
        <taxon>Dikarya</taxon>
        <taxon>Basidiomycota</taxon>
        <taxon>Agaricomycotina</taxon>
        <taxon>Agaricomycetes</taxon>
        <taxon>Agaricomycetidae</taxon>
        <taxon>Agaricales</taxon>
        <taxon>Marasmiineae</taxon>
        <taxon>Omphalotaceae</taxon>
        <taxon>Gymnopus</taxon>
    </lineage>
</organism>
<dbReference type="GO" id="GO:0005737">
    <property type="term" value="C:cytoplasm"/>
    <property type="evidence" value="ECO:0007669"/>
    <property type="project" value="TreeGrafter"/>
</dbReference>
<evidence type="ECO:0000313" key="3">
    <source>
        <dbReference type="EMBL" id="KAE9408517.1"/>
    </source>
</evidence>
<accession>A0A6A4IHG9</accession>
<dbReference type="PROSITE" id="PS51192">
    <property type="entry name" value="HELICASE_ATP_BIND_1"/>
    <property type="match status" value="1"/>
</dbReference>
<dbReference type="SUPFAM" id="SSF52540">
    <property type="entry name" value="P-loop containing nucleoside triphosphate hydrolases"/>
    <property type="match status" value="1"/>
</dbReference>
<dbReference type="InterPro" id="IPR014001">
    <property type="entry name" value="Helicase_ATP-bd"/>
</dbReference>
<sequence>MLPRPSTPHNPCLQSPGTPRWCKVPSTLTKSVNGIKMCLPARVATPGDVHTTLKLDLDLNFEPDTWQAHLIHRILQGYNSVCVAATGLGKSLIFEGTAKLAGPNQAVIVICPLKALERDQVRHASAKGLDAIVVNEDTPKSPKLWESICRTKKLIYVSPEMALLDGFRNQVWKNPRFWSRLAAIFVDEAHVINEWGEEEFRPEY</sequence>
<dbReference type="InterPro" id="IPR027417">
    <property type="entry name" value="P-loop_NTPase"/>
</dbReference>
<gene>
    <name evidence="3" type="ORF">BT96DRAFT_1099294</name>
</gene>
<dbReference type="InterPro" id="IPR011545">
    <property type="entry name" value="DEAD/DEAH_box_helicase_dom"/>
</dbReference>
<feature type="domain" description="Helicase ATP-binding" evidence="2">
    <location>
        <begin position="71"/>
        <end position="204"/>
    </location>
</feature>
<dbReference type="PANTHER" id="PTHR13710:SF152">
    <property type="entry name" value="ATP-DEPENDENT DNA HELICASE Q5"/>
    <property type="match status" value="1"/>
</dbReference>
<dbReference type="GO" id="GO:0005524">
    <property type="term" value="F:ATP binding"/>
    <property type="evidence" value="ECO:0007669"/>
    <property type="project" value="InterPro"/>
</dbReference>
<protein>
    <submittedName>
        <fullName evidence="3">P-loop containing nucleoside triphosphate hydrolase protein</fullName>
    </submittedName>
</protein>
<dbReference type="EMBL" id="ML769390">
    <property type="protein sequence ID" value="KAE9408517.1"/>
    <property type="molecule type" value="Genomic_DNA"/>
</dbReference>
<dbReference type="OrthoDB" id="5409596at2759"/>
<dbReference type="Pfam" id="PF00270">
    <property type="entry name" value="DEAD"/>
    <property type="match status" value="1"/>
</dbReference>
<dbReference type="GO" id="GO:0005694">
    <property type="term" value="C:chromosome"/>
    <property type="evidence" value="ECO:0007669"/>
    <property type="project" value="TreeGrafter"/>
</dbReference>
<reference evidence="3" key="1">
    <citation type="journal article" date="2019" name="Environ. Microbiol.">
        <title>Fungal ecological strategies reflected in gene transcription - a case study of two litter decomposers.</title>
        <authorList>
            <person name="Barbi F."/>
            <person name="Kohler A."/>
            <person name="Barry K."/>
            <person name="Baskaran P."/>
            <person name="Daum C."/>
            <person name="Fauchery L."/>
            <person name="Ihrmark K."/>
            <person name="Kuo A."/>
            <person name="LaButti K."/>
            <person name="Lipzen A."/>
            <person name="Morin E."/>
            <person name="Grigoriev I.V."/>
            <person name="Henrissat B."/>
            <person name="Lindahl B."/>
            <person name="Martin F."/>
        </authorList>
    </citation>
    <scope>NUCLEOTIDE SEQUENCE</scope>
    <source>
        <strain evidence="3">JB14</strain>
    </source>
</reference>
<dbReference type="GO" id="GO:0003676">
    <property type="term" value="F:nucleic acid binding"/>
    <property type="evidence" value="ECO:0007669"/>
    <property type="project" value="InterPro"/>
</dbReference>
<evidence type="ECO:0000313" key="4">
    <source>
        <dbReference type="Proteomes" id="UP000799118"/>
    </source>
</evidence>